<dbReference type="HOGENOM" id="CLU_3031435_0_0_6"/>
<dbReference type="AlphaFoldDB" id="A0A077QRM3"/>
<accession>A0A077QRM3</accession>
<name>A0A077QRM3_XENBV</name>
<gene>
    <name evidence="1" type="ORF">XBI1_860002</name>
</gene>
<evidence type="ECO:0000313" key="1">
    <source>
        <dbReference type="EMBL" id="CDH35196.1"/>
    </source>
</evidence>
<dbReference type="EMBL" id="CBTB010000297">
    <property type="protein sequence ID" value="CDH35196.1"/>
    <property type="molecule type" value="Genomic_DNA"/>
</dbReference>
<reference evidence="1" key="1">
    <citation type="submission" date="2013-07" db="EMBL/GenBank/DDBJ databases">
        <title>Sub-species coevolution in mutualistic symbiosis.</title>
        <authorList>
            <person name="Murfin K."/>
            <person name="Klassen J."/>
            <person name="Lee M."/>
            <person name="Forst S."/>
            <person name="Stock P."/>
            <person name="Goodrich-Blair H."/>
        </authorList>
    </citation>
    <scope>NUCLEOTIDE SEQUENCE [LARGE SCALE GENOMIC DNA]</scope>
    <source>
        <strain evidence="1">Intermedium</strain>
    </source>
</reference>
<proteinExistence type="predicted"/>
<comment type="caution">
    <text evidence="1">The sequence shown here is derived from an EMBL/GenBank/DDBJ whole genome shotgun (WGS) entry which is preliminary data.</text>
</comment>
<protein>
    <submittedName>
        <fullName evidence="1">Uncharacterized protein</fullName>
    </submittedName>
</protein>
<dbReference type="Proteomes" id="UP000028480">
    <property type="component" value="Unassembled WGS sequence"/>
</dbReference>
<organism evidence="1">
    <name type="scientific">Xenorhabdus bovienii str. Intermedium</name>
    <dbReference type="NCBI Taxonomy" id="1379677"/>
    <lineage>
        <taxon>Bacteria</taxon>
        <taxon>Pseudomonadati</taxon>
        <taxon>Pseudomonadota</taxon>
        <taxon>Gammaproteobacteria</taxon>
        <taxon>Enterobacterales</taxon>
        <taxon>Morganellaceae</taxon>
        <taxon>Xenorhabdus</taxon>
    </lineage>
</organism>
<sequence length="55" mass="6232">MVMVKIKLILSVSQGLNRVSLIFISEKRVVPCFRPGLTDTEPNLNRKRKSDVSAF</sequence>